<dbReference type="SUPFAM" id="SSF47240">
    <property type="entry name" value="Ferritin-like"/>
    <property type="match status" value="1"/>
</dbReference>
<dbReference type="InterPro" id="IPR052965">
    <property type="entry name" value="Pigment-catalase-like"/>
</dbReference>
<dbReference type="AlphaFoldDB" id="A0A9X2SQ45"/>
<dbReference type="PANTHER" id="PTHR31694">
    <property type="entry name" value="DESICCATION-LIKE PROTEIN"/>
    <property type="match status" value="1"/>
</dbReference>
<evidence type="ECO:0000313" key="2">
    <source>
        <dbReference type="Proteomes" id="UP001144096"/>
    </source>
</evidence>
<accession>A0A9X2SQ45</accession>
<dbReference type="InterPro" id="IPR009078">
    <property type="entry name" value="Ferritin-like_SF"/>
</dbReference>
<dbReference type="Proteomes" id="UP001144096">
    <property type="component" value="Unassembled WGS sequence"/>
</dbReference>
<dbReference type="EMBL" id="JAMXQV010000051">
    <property type="protein sequence ID" value="MCR6490674.1"/>
    <property type="molecule type" value="Genomic_DNA"/>
</dbReference>
<dbReference type="Pfam" id="PF13668">
    <property type="entry name" value="Ferritin_2"/>
    <property type="match status" value="1"/>
</dbReference>
<sequence length="254" mass="25917">MNRRDLIHGQATEVSPQLALGALNNRWALAQAGDFGSDLDVLNYALTLEYLESAFYVQGNKAVSLSGAEADYLKKIQSDEESHVTTLTSTIKKLGGTPVEAPMVNFGAAFENRMSFLKTSHTFENVGVGAYLGAAGFIKDKTILQAAAGIFGVEARHAAIVGNLLGLPAKGGVFMGNTETPKDKATVLAAVAPFLVATPTVPAGAPDMGAGGTSDGTTGTVLTATGAVLVAGAAATAVAVGRHRRADSGEGPDA</sequence>
<protein>
    <submittedName>
        <fullName evidence="1">Ferritin-like domain-containing protein</fullName>
    </submittedName>
</protein>
<dbReference type="InterPro" id="IPR012347">
    <property type="entry name" value="Ferritin-like"/>
</dbReference>
<keyword evidence="2" id="KW-1185">Reference proteome</keyword>
<dbReference type="PANTHER" id="PTHR31694:SF26">
    <property type="entry name" value="OS05G0151100 PROTEIN"/>
    <property type="match status" value="1"/>
</dbReference>
<dbReference type="RefSeq" id="WP_257927245.1">
    <property type="nucleotide sequence ID" value="NZ_JAMXQV010000051.1"/>
</dbReference>
<evidence type="ECO:0000313" key="1">
    <source>
        <dbReference type="EMBL" id="MCR6490674.1"/>
    </source>
</evidence>
<dbReference type="CDD" id="cd00657">
    <property type="entry name" value="Ferritin_like"/>
    <property type="match status" value="1"/>
</dbReference>
<comment type="caution">
    <text evidence="1">The sequence shown here is derived from an EMBL/GenBank/DDBJ whole genome shotgun (WGS) entry which is preliminary data.</text>
</comment>
<name>A0A9X2SQ45_9PSEU</name>
<dbReference type="Gene3D" id="1.20.1260.10">
    <property type="match status" value="1"/>
</dbReference>
<reference evidence="1" key="1">
    <citation type="submission" date="2022-06" db="EMBL/GenBank/DDBJ databases">
        <title>Amycolatopsis iheyaensis sp. nov., a new species of the genus Amycolatopsis isolated from soil in Iheya island, Japan.</title>
        <authorList>
            <person name="Ngamcharungchit C."/>
            <person name="Kanto H."/>
            <person name="Take A."/>
            <person name="Intra B."/>
            <person name="Matsumoto A."/>
            <person name="Panbangred W."/>
            <person name="Inahashi Y."/>
        </authorList>
    </citation>
    <scope>NUCLEOTIDE SEQUENCE</scope>
    <source>
        <strain evidence="1">OK19-0408</strain>
    </source>
</reference>
<organism evidence="1 2">
    <name type="scientific">Amycolatopsis iheyensis</name>
    <dbReference type="NCBI Taxonomy" id="2945988"/>
    <lineage>
        <taxon>Bacteria</taxon>
        <taxon>Bacillati</taxon>
        <taxon>Actinomycetota</taxon>
        <taxon>Actinomycetes</taxon>
        <taxon>Pseudonocardiales</taxon>
        <taxon>Pseudonocardiaceae</taxon>
        <taxon>Amycolatopsis</taxon>
    </lineage>
</organism>
<gene>
    <name evidence="1" type="ORF">M8542_48545</name>
</gene>
<proteinExistence type="predicted"/>